<evidence type="ECO:0000256" key="1">
    <source>
        <dbReference type="SAM" id="MobiDB-lite"/>
    </source>
</evidence>
<organism evidence="2 3">
    <name type="scientific">Punica granatum</name>
    <name type="common">Pomegranate</name>
    <dbReference type="NCBI Taxonomy" id="22663"/>
    <lineage>
        <taxon>Eukaryota</taxon>
        <taxon>Viridiplantae</taxon>
        <taxon>Streptophyta</taxon>
        <taxon>Embryophyta</taxon>
        <taxon>Tracheophyta</taxon>
        <taxon>Spermatophyta</taxon>
        <taxon>Magnoliopsida</taxon>
        <taxon>eudicotyledons</taxon>
        <taxon>Gunneridae</taxon>
        <taxon>Pentapetalae</taxon>
        <taxon>rosids</taxon>
        <taxon>malvids</taxon>
        <taxon>Myrtales</taxon>
        <taxon>Lythraceae</taxon>
        <taxon>Punica</taxon>
    </lineage>
</organism>
<comment type="caution">
    <text evidence="2">The sequence shown here is derived from an EMBL/GenBank/DDBJ whole genome shotgun (WGS) entry which is preliminary data.</text>
</comment>
<feature type="compositionally biased region" description="Polar residues" evidence="1">
    <location>
        <begin position="1"/>
        <end position="20"/>
    </location>
</feature>
<protein>
    <submittedName>
        <fullName evidence="2">Uncharacterized protein</fullName>
    </submittedName>
</protein>
<name>A0A218WKY4_PUNGR</name>
<accession>A0A218WKY4</accession>
<evidence type="ECO:0000313" key="2">
    <source>
        <dbReference type="EMBL" id="OWM73487.1"/>
    </source>
</evidence>
<evidence type="ECO:0000313" key="3">
    <source>
        <dbReference type="Proteomes" id="UP000197138"/>
    </source>
</evidence>
<dbReference type="AlphaFoldDB" id="A0A218WKY4"/>
<dbReference type="EMBL" id="MTKT01003950">
    <property type="protein sequence ID" value="OWM73487.1"/>
    <property type="molecule type" value="Genomic_DNA"/>
</dbReference>
<proteinExistence type="predicted"/>
<reference evidence="3" key="1">
    <citation type="journal article" date="2017" name="Plant J.">
        <title>The pomegranate (Punica granatum L.) genome and the genomics of punicalagin biosynthesis.</title>
        <authorList>
            <person name="Qin G."/>
            <person name="Xu C."/>
            <person name="Ming R."/>
            <person name="Tang H."/>
            <person name="Guyot R."/>
            <person name="Kramer E.M."/>
            <person name="Hu Y."/>
            <person name="Yi X."/>
            <person name="Qi Y."/>
            <person name="Xu X."/>
            <person name="Gao Z."/>
            <person name="Pan H."/>
            <person name="Jian J."/>
            <person name="Tian Y."/>
            <person name="Yue Z."/>
            <person name="Xu Y."/>
        </authorList>
    </citation>
    <scope>NUCLEOTIDE SEQUENCE [LARGE SCALE GENOMIC DNA]</scope>
    <source>
        <strain evidence="3">cv. Dabenzi</strain>
    </source>
</reference>
<dbReference type="Proteomes" id="UP000197138">
    <property type="component" value="Unassembled WGS sequence"/>
</dbReference>
<gene>
    <name evidence="2" type="ORF">CDL15_Pgr026586</name>
</gene>
<feature type="region of interest" description="Disordered" evidence="1">
    <location>
        <begin position="1"/>
        <end position="32"/>
    </location>
</feature>
<sequence>MNDQNLDGRSITVNEVQSPSGDGDGYEGRCKGGGSGYNLRGSGYGGGGNGGGYDHGYNRDLSLHEFLYRDSIT</sequence>